<gene>
    <name evidence="1" type="ORF">KIK155_LOCUS9031</name>
    <name evidence="2" type="ORF">TOA249_LOCUS5205</name>
</gene>
<evidence type="ECO:0000313" key="2">
    <source>
        <dbReference type="EMBL" id="CAF4523799.1"/>
    </source>
</evidence>
<dbReference type="Proteomes" id="UP000663865">
    <property type="component" value="Unassembled WGS sequence"/>
</dbReference>
<name>A0A818AX61_9BILA</name>
<organism evidence="1 3">
    <name type="scientific">Rotaria socialis</name>
    <dbReference type="NCBI Taxonomy" id="392032"/>
    <lineage>
        <taxon>Eukaryota</taxon>
        <taxon>Metazoa</taxon>
        <taxon>Spiralia</taxon>
        <taxon>Gnathifera</taxon>
        <taxon>Rotifera</taxon>
        <taxon>Eurotatoria</taxon>
        <taxon>Bdelloidea</taxon>
        <taxon>Philodinida</taxon>
        <taxon>Philodinidae</taxon>
        <taxon>Rotaria</taxon>
    </lineage>
</organism>
<protein>
    <recommendedName>
        <fullName evidence="4">F-box domain-containing protein</fullName>
    </recommendedName>
</protein>
<accession>A0A818AX61</accession>
<sequence length="627" mass="72979">MAQLESLANELLLDLFEFFTTAHLLQAFVGLNSRFNELLYHHIRTHPLDLRSLSKQNFDIISKQYLPLTIGHITSFCVSSDESPGLSELLLSRGFTLDRFICLQSLSLHSIDDVGTLNKIIYQCRHLPYLTHLNIIKSTDRERRINSLVDFLNNIWSLSALTHCNLSGLYADEALLLTISIVSRRIKCLSIQNIPCTLNCLSHLLKFTPRLQQLCTTIYSYLVNDHLECVVPLLQSIKIVFGGTLNSLNNLLQYMPNISRLTITTVQVYFDGKTWEQLISDYLPQLTVFQLKMEVEFREVNITLEDIIDRLLASFQTPFWLKERQWYVRCHWNPSDPYKWATLYTLPYCFDGFDCSNKSCTKSTCPAEGNYWSCDCVKSFGHGTVENTLLDNFSLLRARFRNICHLQVNIPFDDRFWSRFLSLNYLTSLHVSIYKHSGYDQLQTVFDQAPCLYSLKLQSCVGPISKLFQLTSKSIRRIDLIEALLNQSVHFNEDDCFILISSTLGNQCEVLSIRIKHRKNVLDLIQQMSNLRLLMFECEDDREFFRRFSSVKNELVRWLQSYITSASIITRHPVQQFLIRVWIDRETNKIPPLHSYILKSKSKSKQKTKLSQFLTAFRQHFNSILTE</sequence>
<dbReference type="EMBL" id="CAJOBS010000207">
    <property type="protein sequence ID" value="CAF4523799.1"/>
    <property type="molecule type" value="Genomic_DNA"/>
</dbReference>
<comment type="caution">
    <text evidence="1">The sequence shown here is derived from an EMBL/GenBank/DDBJ whole genome shotgun (WGS) entry which is preliminary data.</text>
</comment>
<evidence type="ECO:0000313" key="3">
    <source>
        <dbReference type="Proteomes" id="UP000663865"/>
    </source>
</evidence>
<dbReference type="AlphaFoldDB" id="A0A818AX61"/>
<dbReference type="Proteomes" id="UP000663838">
    <property type="component" value="Unassembled WGS sequence"/>
</dbReference>
<proteinExistence type="predicted"/>
<evidence type="ECO:0000313" key="1">
    <source>
        <dbReference type="EMBL" id="CAF3410986.1"/>
    </source>
</evidence>
<dbReference type="EMBL" id="CAJNYV010001222">
    <property type="protein sequence ID" value="CAF3410986.1"/>
    <property type="molecule type" value="Genomic_DNA"/>
</dbReference>
<evidence type="ECO:0008006" key="4">
    <source>
        <dbReference type="Google" id="ProtNLM"/>
    </source>
</evidence>
<reference evidence="1" key="1">
    <citation type="submission" date="2021-02" db="EMBL/GenBank/DDBJ databases">
        <authorList>
            <person name="Nowell W R."/>
        </authorList>
    </citation>
    <scope>NUCLEOTIDE SEQUENCE</scope>
</reference>